<dbReference type="EMBL" id="LWMN01000011">
    <property type="protein sequence ID" value="OAQ56241.1"/>
    <property type="molecule type" value="Genomic_DNA"/>
</dbReference>
<keyword evidence="1" id="KW-0378">Hydrolase</keyword>
<feature type="domain" description="Calcineurin-like phosphoesterase" evidence="2">
    <location>
        <begin position="3"/>
        <end position="200"/>
    </location>
</feature>
<dbReference type="InterPro" id="IPR014576">
    <property type="entry name" value="Pesterase_YhaO"/>
</dbReference>
<reference evidence="3 4" key="1">
    <citation type="submission" date="2016-04" db="EMBL/GenBank/DDBJ databases">
        <title>Draft genome of an Enterococcus thailandicus strain isolated from bovine feces.</title>
        <authorList>
            <person name="Beukers A.G."/>
            <person name="Zaheer R."/>
            <person name="Goji N."/>
            <person name="Cook S.R."/>
            <person name="Amoako K."/>
            <person name="Chaves A.V."/>
            <person name="Ward M.P."/>
            <person name="Mcallister T.A."/>
        </authorList>
    </citation>
    <scope>NUCLEOTIDE SEQUENCE [LARGE SCALE GENOMIC DNA]</scope>
    <source>
        <strain evidence="3 4">F0711D 46</strain>
    </source>
</reference>
<dbReference type="CDD" id="cd00840">
    <property type="entry name" value="MPP_Mre11_N"/>
    <property type="match status" value="1"/>
</dbReference>
<evidence type="ECO:0000313" key="4">
    <source>
        <dbReference type="Proteomes" id="UP000078516"/>
    </source>
</evidence>
<keyword evidence="4" id="KW-1185">Reference proteome</keyword>
<dbReference type="GO" id="GO:0016787">
    <property type="term" value="F:hydrolase activity"/>
    <property type="evidence" value="ECO:0007669"/>
    <property type="project" value="UniProtKB-KW"/>
</dbReference>
<proteinExistence type="predicted"/>
<dbReference type="RefSeq" id="WP_067483124.1">
    <property type="nucleotide sequence ID" value="NZ_CP078552.1"/>
</dbReference>
<dbReference type="InterPro" id="IPR041796">
    <property type="entry name" value="Mre11_N"/>
</dbReference>
<gene>
    <name evidence="3" type="ORF">A6E74_05785</name>
</gene>
<dbReference type="Pfam" id="PF00149">
    <property type="entry name" value="Metallophos"/>
    <property type="match status" value="1"/>
</dbReference>
<protein>
    <submittedName>
        <fullName evidence="3">Metallophosphoesterase</fullName>
    </submittedName>
</protein>
<dbReference type="AlphaFoldDB" id="A0A179ESN4"/>
<evidence type="ECO:0000256" key="1">
    <source>
        <dbReference type="ARBA" id="ARBA00022801"/>
    </source>
</evidence>
<dbReference type="SUPFAM" id="SSF56300">
    <property type="entry name" value="Metallo-dependent phosphatases"/>
    <property type="match status" value="1"/>
</dbReference>
<comment type="caution">
    <text evidence="3">The sequence shown here is derived from an EMBL/GenBank/DDBJ whole genome shotgun (WGS) entry which is preliminary data.</text>
</comment>
<evidence type="ECO:0000313" key="3">
    <source>
        <dbReference type="EMBL" id="OAQ56241.1"/>
    </source>
</evidence>
<sequence length="406" mass="47892">MVKFIHAADLHIDRSFEGSIPFDKRVQEKLIQANQIVLANIVDQAVFHEVDFVLFAGDTFHQNKPSLKTQKHFFEQMERLNRINIPVYMIFGNHDYYQKERYWFEFPENVHLFVDEEVKTKVLKLNSGEKVAISAFSYCHPWIQQEKVLEFPSRANVDYHVGMYHGELGTKDHGNYAPFSSSQMQEKNYDYWALGHIHVPTIVSNHGRIVYSGAPQGHTRKEQTSTSVSLVELKRSEYQTTPIEVAEVYWHRQKISFEQVRTTNEIFPMVQRQLEISNNKFHLIELEIVNYEHLGMDIVERIDSGEVLEYLIEELRKYTSNLFIWRIVLMKDTVQKQITVTVSKKLKYQLFESYQIPQDFKQILSELYSHPEATKLLNELPDYQSETLLAAQELINQDFQFKEDNE</sequence>
<dbReference type="InterPro" id="IPR004843">
    <property type="entry name" value="Calcineurin-like_PHP"/>
</dbReference>
<accession>A0A179ESN4</accession>
<dbReference type="InterPro" id="IPR050535">
    <property type="entry name" value="DNA_Repair-Maintenance_Comp"/>
</dbReference>
<name>A0A179ESN4_ENTTH</name>
<organism evidence="3 4">
    <name type="scientific">Enterococcus thailandicus</name>
    <dbReference type="NCBI Taxonomy" id="417368"/>
    <lineage>
        <taxon>Bacteria</taxon>
        <taxon>Bacillati</taxon>
        <taxon>Bacillota</taxon>
        <taxon>Bacilli</taxon>
        <taxon>Lactobacillales</taxon>
        <taxon>Enterococcaceae</taxon>
        <taxon>Enterococcus</taxon>
    </lineage>
</organism>
<dbReference type="InterPro" id="IPR029052">
    <property type="entry name" value="Metallo-depent_PP-like"/>
</dbReference>
<dbReference type="Gene3D" id="3.60.21.10">
    <property type="match status" value="1"/>
</dbReference>
<dbReference type="Proteomes" id="UP000078516">
    <property type="component" value="Unassembled WGS sequence"/>
</dbReference>
<evidence type="ECO:0000259" key="2">
    <source>
        <dbReference type="Pfam" id="PF00149"/>
    </source>
</evidence>
<dbReference type="PANTHER" id="PTHR30337">
    <property type="entry name" value="COMPONENT OF ATP-DEPENDENT DSDNA EXONUCLEASE"/>
    <property type="match status" value="1"/>
</dbReference>
<dbReference type="PANTHER" id="PTHR30337:SF7">
    <property type="entry name" value="PHOSPHOESTERASE"/>
    <property type="match status" value="1"/>
</dbReference>
<dbReference type="PIRSF" id="PIRSF033091">
    <property type="entry name" value="Pesterase_YhaO"/>
    <property type="match status" value="1"/>
</dbReference>